<dbReference type="EMBL" id="BNED01000005">
    <property type="protein sequence ID" value="GHI75063.1"/>
    <property type="molecule type" value="Genomic_DNA"/>
</dbReference>
<keyword evidence="3" id="KW-1185">Reference proteome</keyword>
<comment type="caution">
    <text evidence="2">The sequence shown here is derived from an EMBL/GenBank/DDBJ whole genome shotgun (WGS) entry which is preliminary data.</text>
</comment>
<name>A0ABQ3T3U6_9ACTN</name>
<dbReference type="RefSeq" id="WP_202197579.1">
    <property type="nucleotide sequence ID" value="NZ_BAAATO010000025.1"/>
</dbReference>
<evidence type="ECO:0000313" key="3">
    <source>
        <dbReference type="Proteomes" id="UP000608522"/>
    </source>
</evidence>
<reference evidence="3" key="1">
    <citation type="submission" date="2023-07" db="EMBL/GenBank/DDBJ databases">
        <title>Whole genome shotgun sequence of Streptomyces spororaveus NBRC 15456.</title>
        <authorList>
            <person name="Komaki H."/>
            <person name="Tamura T."/>
        </authorList>
    </citation>
    <scope>NUCLEOTIDE SEQUENCE [LARGE SCALE GENOMIC DNA]</scope>
    <source>
        <strain evidence="3">NBRC 15456</strain>
    </source>
</reference>
<feature type="signal peptide" evidence="1">
    <location>
        <begin position="1"/>
        <end position="27"/>
    </location>
</feature>
<organism evidence="2 3">
    <name type="scientific">Streptomyces spororaveus</name>
    <dbReference type="NCBI Taxonomy" id="284039"/>
    <lineage>
        <taxon>Bacteria</taxon>
        <taxon>Bacillati</taxon>
        <taxon>Actinomycetota</taxon>
        <taxon>Actinomycetes</taxon>
        <taxon>Kitasatosporales</taxon>
        <taxon>Streptomycetaceae</taxon>
        <taxon>Streptomyces</taxon>
    </lineage>
</organism>
<proteinExistence type="predicted"/>
<feature type="chain" id="PRO_5046536850" description="Peptidase inhibitor family I36" evidence="1">
    <location>
        <begin position="28"/>
        <end position="200"/>
    </location>
</feature>
<evidence type="ECO:0000256" key="1">
    <source>
        <dbReference type="SAM" id="SignalP"/>
    </source>
</evidence>
<accession>A0ABQ3T3U6</accession>
<protein>
    <recommendedName>
        <fullName evidence="4">Peptidase inhibitor family I36</fullName>
    </recommendedName>
</protein>
<evidence type="ECO:0000313" key="2">
    <source>
        <dbReference type="EMBL" id="GHI75063.1"/>
    </source>
</evidence>
<dbReference type="Proteomes" id="UP000608522">
    <property type="component" value="Unassembled WGS sequence"/>
</dbReference>
<evidence type="ECO:0008006" key="4">
    <source>
        <dbReference type="Google" id="ProtNLM"/>
    </source>
</evidence>
<sequence>MSSFHTRLTAVGMALLGAVALAGPADASIRSAAPASASATSDRAHADFSAQARAAGLDDSRAAELQRRIDTELATAGGRQVAANKIDLDGKGVLVLPLPGEKRARDLNAQDAAGAFADPCKRGWVCLYPQPNYEGRMWGLYDCYKVSIGYTGTGSWYNNQPSNYHVKFYGHDGNLGWTSPGGPVGDPNAPWDWVGYVKPC</sequence>
<gene>
    <name evidence="2" type="ORF">Sspor_06240</name>
</gene>
<dbReference type="Pfam" id="PF03995">
    <property type="entry name" value="Inhibitor_I36"/>
    <property type="match status" value="1"/>
</dbReference>
<keyword evidence="1" id="KW-0732">Signal</keyword>